<dbReference type="EMBL" id="CM031833">
    <property type="protein sequence ID" value="KAG6696162.1"/>
    <property type="molecule type" value="Genomic_DNA"/>
</dbReference>
<comment type="caution">
    <text evidence="1">The sequence shown here is derived from an EMBL/GenBank/DDBJ whole genome shotgun (WGS) entry which is preliminary data.</text>
</comment>
<proteinExistence type="predicted"/>
<evidence type="ECO:0000313" key="2">
    <source>
        <dbReference type="Proteomes" id="UP000811246"/>
    </source>
</evidence>
<evidence type="ECO:0000313" key="1">
    <source>
        <dbReference type="EMBL" id="KAG6696162.1"/>
    </source>
</evidence>
<sequence length="125" mass="13529">MCPGIFFCCPSDVVAGSCCCCRVSGDCVSVGCMCIVFCFAVCCPSVAVRMRHLQVMFLVQLLPLPIPSISVAFTSTSLSFPCAPYLFVVQHVHVCWFVCCLCEVCVPRDVLSSLHSTQPPLSPLK</sequence>
<accession>A0A922E4V7</accession>
<protein>
    <submittedName>
        <fullName evidence="1">Uncharacterized protein</fullName>
    </submittedName>
</protein>
<dbReference type="Proteomes" id="UP000811246">
    <property type="component" value="Chromosome 9"/>
</dbReference>
<reference evidence="1" key="1">
    <citation type="submission" date="2021-01" db="EMBL/GenBank/DDBJ databases">
        <authorList>
            <person name="Lovell J.T."/>
            <person name="Bentley N."/>
            <person name="Bhattarai G."/>
            <person name="Jenkins J.W."/>
            <person name="Sreedasyam A."/>
            <person name="Alarcon Y."/>
            <person name="Bock C."/>
            <person name="Boston L."/>
            <person name="Carlson J."/>
            <person name="Cervantes K."/>
            <person name="Clermont K."/>
            <person name="Krom N."/>
            <person name="Kubenka K."/>
            <person name="Mamidi S."/>
            <person name="Mattison C."/>
            <person name="Monteros M."/>
            <person name="Pisani C."/>
            <person name="Plott C."/>
            <person name="Rajasekar S."/>
            <person name="Rhein H.S."/>
            <person name="Rohla C."/>
            <person name="Song M."/>
            <person name="Hilaire R.S."/>
            <person name="Shu S."/>
            <person name="Wells L."/>
            <person name="Wang X."/>
            <person name="Webber J."/>
            <person name="Heerema R.J."/>
            <person name="Klein P."/>
            <person name="Conner P."/>
            <person name="Grauke L."/>
            <person name="Grimwood J."/>
            <person name="Schmutz J."/>
            <person name="Randall J.J."/>
        </authorList>
    </citation>
    <scope>NUCLEOTIDE SEQUENCE</scope>
    <source>
        <tissue evidence="1">Leaf</tissue>
    </source>
</reference>
<organism evidence="1 2">
    <name type="scientific">Carya illinoinensis</name>
    <name type="common">Pecan</name>
    <dbReference type="NCBI Taxonomy" id="32201"/>
    <lineage>
        <taxon>Eukaryota</taxon>
        <taxon>Viridiplantae</taxon>
        <taxon>Streptophyta</taxon>
        <taxon>Embryophyta</taxon>
        <taxon>Tracheophyta</taxon>
        <taxon>Spermatophyta</taxon>
        <taxon>Magnoliopsida</taxon>
        <taxon>eudicotyledons</taxon>
        <taxon>Gunneridae</taxon>
        <taxon>Pentapetalae</taxon>
        <taxon>rosids</taxon>
        <taxon>fabids</taxon>
        <taxon>Fagales</taxon>
        <taxon>Juglandaceae</taxon>
        <taxon>Carya</taxon>
    </lineage>
</organism>
<gene>
    <name evidence="1" type="ORF">I3842_09G134100</name>
</gene>
<name>A0A922E4V7_CARIL</name>
<dbReference type="AlphaFoldDB" id="A0A922E4V7"/>